<dbReference type="Gene3D" id="1.10.1670.10">
    <property type="entry name" value="Helix-hairpin-Helix base-excision DNA repair enzymes (C-terminal)"/>
    <property type="match status" value="1"/>
</dbReference>
<dbReference type="SUPFAM" id="SSF48150">
    <property type="entry name" value="DNA-glycosylase"/>
    <property type="match status" value="1"/>
</dbReference>
<dbReference type="InterPro" id="IPR023170">
    <property type="entry name" value="HhH_base_excis_C"/>
</dbReference>
<dbReference type="CDD" id="cd00056">
    <property type="entry name" value="ENDO3c"/>
    <property type="match status" value="1"/>
</dbReference>
<evidence type="ECO:0000256" key="9">
    <source>
        <dbReference type="ARBA" id="ARBA00022801"/>
    </source>
</evidence>
<gene>
    <name evidence="16" type="primary">mutY</name>
    <name evidence="16" type="ORF">ACFQ14_05865</name>
</gene>
<evidence type="ECO:0000256" key="12">
    <source>
        <dbReference type="ARBA" id="ARBA00023204"/>
    </source>
</evidence>
<evidence type="ECO:0000313" key="17">
    <source>
        <dbReference type="Proteomes" id="UP001597101"/>
    </source>
</evidence>
<dbReference type="NCBIfam" id="TIGR01084">
    <property type="entry name" value="mutY"/>
    <property type="match status" value="1"/>
</dbReference>
<keyword evidence="17" id="KW-1185">Reference proteome</keyword>
<comment type="function">
    <text evidence="2">Adenine glycosylase active on G-A mispairs. MutY also corrects error-prone DNA synthesis past GO lesions which are due to the oxidatively damaged form of guanine: 7,8-dihydro-8-oxoguanine (8-oxo-dGTP).</text>
</comment>
<keyword evidence="13 14" id="KW-0326">Glycosidase</keyword>
<keyword evidence="10 14" id="KW-0408">Iron</keyword>
<dbReference type="Proteomes" id="UP001597101">
    <property type="component" value="Unassembled WGS sequence"/>
</dbReference>
<name>A0ABW3FHS3_9HYPH</name>
<reference evidence="17" key="1">
    <citation type="journal article" date="2019" name="Int. J. Syst. Evol. Microbiol.">
        <title>The Global Catalogue of Microorganisms (GCM) 10K type strain sequencing project: providing services to taxonomists for standard genome sequencing and annotation.</title>
        <authorList>
            <consortium name="The Broad Institute Genomics Platform"/>
            <consortium name="The Broad Institute Genome Sequencing Center for Infectious Disease"/>
            <person name="Wu L."/>
            <person name="Ma J."/>
        </authorList>
    </citation>
    <scope>NUCLEOTIDE SEQUENCE [LARGE SCALE GENOMIC DNA]</scope>
    <source>
        <strain evidence="17">CCUG 60023</strain>
    </source>
</reference>
<evidence type="ECO:0000256" key="1">
    <source>
        <dbReference type="ARBA" id="ARBA00000843"/>
    </source>
</evidence>
<feature type="domain" description="HhH-GPD" evidence="15">
    <location>
        <begin position="45"/>
        <end position="194"/>
    </location>
</feature>
<accession>A0ABW3FHS3</accession>
<evidence type="ECO:0000256" key="11">
    <source>
        <dbReference type="ARBA" id="ARBA00023014"/>
    </source>
</evidence>
<dbReference type="InterPro" id="IPR011257">
    <property type="entry name" value="DNA_glycosylase"/>
</dbReference>
<dbReference type="PANTHER" id="PTHR42944">
    <property type="entry name" value="ADENINE DNA GLYCOSYLASE"/>
    <property type="match status" value="1"/>
</dbReference>
<keyword evidence="11" id="KW-0411">Iron-sulfur</keyword>
<dbReference type="RefSeq" id="WP_377211767.1">
    <property type="nucleotide sequence ID" value="NZ_JBHTJV010000003.1"/>
</dbReference>
<evidence type="ECO:0000256" key="5">
    <source>
        <dbReference type="ARBA" id="ARBA00022023"/>
    </source>
</evidence>
<evidence type="ECO:0000313" key="16">
    <source>
        <dbReference type="EMBL" id="MFD0915927.1"/>
    </source>
</evidence>
<evidence type="ECO:0000256" key="8">
    <source>
        <dbReference type="ARBA" id="ARBA00022763"/>
    </source>
</evidence>
<evidence type="ECO:0000256" key="7">
    <source>
        <dbReference type="ARBA" id="ARBA00022723"/>
    </source>
</evidence>
<dbReference type="InterPro" id="IPR003265">
    <property type="entry name" value="HhH-GPD_domain"/>
</dbReference>
<dbReference type="Gene3D" id="1.10.340.30">
    <property type="entry name" value="Hypothetical protein, domain 2"/>
    <property type="match status" value="1"/>
</dbReference>
<protein>
    <recommendedName>
        <fullName evidence="5 14">Adenine DNA glycosylase</fullName>
        <ecNumber evidence="4 14">3.2.2.31</ecNumber>
    </recommendedName>
</protein>
<comment type="caution">
    <text evidence="16">The sequence shown here is derived from an EMBL/GenBank/DDBJ whole genome shotgun (WGS) entry which is preliminary data.</text>
</comment>
<dbReference type="InterPro" id="IPR029119">
    <property type="entry name" value="MutY_C"/>
</dbReference>
<keyword evidence="6" id="KW-0004">4Fe-4S</keyword>
<dbReference type="PANTHER" id="PTHR42944:SF1">
    <property type="entry name" value="ADENINE DNA GLYCOSYLASE"/>
    <property type="match status" value="1"/>
</dbReference>
<dbReference type="Gene3D" id="3.90.79.10">
    <property type="entry name" value="Nucleoside Triphosphate Pyrophosphohydrolase"/>
    <property type="match status" value="1"/>
</dbReference>
<keyword evidence="9 16" id="KW-0378">Hydrolase</keyword>
<dbReference type="EMBL" id="JBHTJV010000003">
    <property type="protein sequence ID" value="MFD0915927.1"/>
    <property type="molecule type" value="Genomic_DNA"/>
</dbReference>
<evidence type="ECO:0000256" key="13">
    <source>
        <dbReference type="ARBA" id="ARBA00023295"/>
    </source>
</evidence>
<keyword evidence="7" id="KW-0479">Metal-binding</keyword>
<comment type="catalytic activity">
    <reaction evidence="1 14">
        <text>Hydrolyzes free adenine bases from 7,8-dihydro-8-oxoguanine:adenine mismatched double-stranded DNA, leaving an apurinic site.</text>
        <dbReference type="EC" id="3.2.2.31"/>
    </reaction>
</comment>
<proteinExistence type="inferred from homology"/>
<dbReference type="InterPro" id="IPR015797">
    <property type="entry name" value="NUDIX_hydrolase-like_dom_sf"/>
</dbReference>
<dbReference type="GO" id="GO:0000701">
    <property type="term" value="F:purine-specific mismatch base pair DNA N-glycosylase activity"/>
    <property type="evidence" value="ECO:0007669"/>
    <property type="project" value="UniProtKB-EC"/>
</dbReference>
<dbReference type="InterPro" id="IPR044298">
    <property type="entry name" value="MIG/MutY"/>
</dbReference>
<evidence type="ECO:0000256" key="4">
    <source>
        <dbReference type="ARBA" id="ARBA00012045"/>
    </source>
</evidence>
<evidence type="ECO:0000259" key="15">
    <source>
        <dbReference type="SMART" id="SM00478"/>
    </source>
</evidence>
<keyword evidence="8 14" id="KW-0227">DNA damage</keyword>
<keyword evidence="12" id="KW-0234">DNA repair</keyword>
<evidence type="ECO:0000256" key="14">
    <source>
        <dbReference type="RuleBase" id="RU365096"/>
    </source>
</evidence>
<dbReference type="CDD" id="cd03431">
    <property type="entry name" value="NUDIX_DNA_Glycosylase_C-MutY"/>
    <property type="match status" value="1"/>
</dbReference>
<evidence type="ECO:0000256" key="2">
    <source>
        <dbReference type="ARBA" id="ARBA00002933"/>
    </source>
</evidence>
<dbReference type="Pfam" id="PF00730">
    <property type="entry name" value="HhH-GPD"/>
    <property type="match status" value="1"/>
</dbReference>
<comment type="cofactor">
    <cofactor evidence="14">
        <name>[4Fe-4S] cluster</name>
        <dbReference type="ChEBI" id="CHEBI:49883"/>
    </cofactor>
    <text evidence="14">Binds 1 [4Fe-4S] cluster.</text>
</comment>
<comment type="similarity">
    <text evidence="3 14">Belongs to the Nth/MutY family.</text>
</comment>
<dbReference type="SMART" id="SM00478">
    <property type="entry name" value="ENDO3c"/>
    <property type="match status" value="1"/>
</dbReference>
<evidence type="ECO:0000256" key="10">
    <source>
        <dbReference type="ARBA" id="ARBA00023004"/>
    </source>
</evidence>
<dbReference type="SUPFAM" id="SSF55811">
    <property type="entry name" value="Nudix"/>
    <property type="match status" value="1"/>
</dbReference>
<evidence type="ECO:0000256" key="6">
    <source>
        <dbReference type="ARBA" id="ARBA00022485"/>
    </source>
</evidence>
<dbReference type="InterPro" id="IPR005760">
    <property type="entry name" value="A/G_AdeGlyc_MutY"/>
</dbReference>
<dbReference type="EC" id="3.2.2.31" evidence="4 14"/>
<dbReference type="Pfam" id="PF14815">
    <property type="entry name" value="NUDIX_4"/>
    <property type="match status" value="1"/>
</dbReference>
<sequence>MDSFADNLLIWYDRHARTLPWRISPADGKLGVLPDPYHVWLSEVMLQQTTVATVKAYFEKFVARWPSVMDLAAAETDDVMKEWAGLGYYSRARNLKACADIIAAEHGGRFPQTQAELLKLPGIGDYTSAAIAAIAFGERASVVDGNIERVATRQREIETPLPDAKKDCRAFMGEVTPADRPGDFVQAMMDLGATICTPRNPSCVLCPVRYGCGAAKSGRQVEFPVKAPKKAKPTRKGAAFVAMRDDGAVWLVKREDKGMLGGMAGVPTTDWAVSKDGATGTGAAPLSADWKPHGVVRHTFTHFHLELEVYAAQTEPDGSGWWVAQQDLHGEALPTLMKKAISSVLPDAFKARA</sequence>
<organism evidence="16 17">
    <name type="scientific">Pseudahrensia aquimaris</name>
    <dbReference type="NCBI Taxonomy" id="744461"/>
    <lineage>
        <taxon>Bacteria</taxon>
        <taxon>Pseudomonadati</taxon>
        <taxon>Pseudomonadota</taxon>
        <taxon>Alphaproteobacteria</taxon>
        <taxon>Hyphomicrobiales</taxon>
        <taxon>Ahrensiaceae</taxon>
        <taxon>Pseudahrensia</taxon>
    </lineage>
</organism>
<evidence type="ECO:0000256" key="3">
    <source>
        <dbReference type="ARBA" id="ARBA00008343"/>
    </source>
</evidence>